<comment type="caution">
    <text evidence="2">The sequence shown here is derived from an EMBL/GenBank/DDBJ whole genome shotgun (WGS) entry which is preliminary data.</text>
</comment>
<reference evidence="2 3" key="1">
    <citation type="submission" date="2015-09" db="EMBL/GenBank/DDBJ databases">
        <title>Genome announcement of multiple Pseudomonas syringae strains.</title>
        <authorList>
            <person name="Thakur S."/>
            <person name="Wang P.W."/>
            <person name="Gong Y."/>
            <person name="Weir B.S."/>
            <person name="Guttman D.S."/>
        </authorList>
    </citation>
    <scope>NUCLEOTIDE SEQUENCE [LARGE SCALE GENOMIC DNA]</scope>
    <source>
        <strain evidence="2 3">ICMP9419</strain>
    </source>
</reference>
<protein>
    <submittedName>
        <fullName evidence="2">Uncharacterized protein</fullName>
    </submittedName>
</protein>
<dbReference type="PATRIC" id="fig|264450.4.peg.4473"/>
<organism evidence="2 3">
    <name type="scientific">Pseudomonas syringae pv. castaneae</name>
    <dbReference type="NCBI Taxonomy" id="264450"/>
    <lineage>
        <taxon>Bacteria</taxon>
        <taxon>Pseudomonadati</taxon>
        <taxon>Pseudomonadota</taxon>
        <taxon>Gammaproteobacteria</taxon>
        <taxon>Pseudomonadales</taxon>
        <taxon>Pseudomonadaceae</taxon>
        <taxon>Pseudomonas</taxon>
        <taxon>Pseudomonas syringae</taxon>
    </lineage>
</organism>
<keyword evidence="1" id="KW-0175">Coiled coil</keyword>
<proteinExistence type="predicted"/>
<dbReference type="Proteomes" id="UP000050381">
    <property type="component" value="Unassembled WGS sequence"/>
</dbReference>
<sequence>MRCSSSWPTIRNSSSICLLSKPIARNSESEDVPMAVGGRSWRSVSGALSGFRALLAVVMLAPMLAQAADAPEPRLYRYVDSRGVTVIDTQGVPPDYVAKGYEVLNSRGRVVQVVPPAPTAEQIRQSEADKRQAAADAQLLSLYSSVDEVDRVKARKLAELDALIGVAQGNIQGLAAQQRNLQGQAANLERAGRPVQQGLVDQLNDLRDQQQKLQTDIAGYQAARVKAEADFAVDRARVQRLTQ</sequence>
<name>A0A0P9NFX4_PSESX</name>
<feature type="coiled-coil region" evidence="1">
    <location>
        <begin position="171"/>
        <end position="223"/>
    </location>
</feature>
<gene>
    <name evidence="2" type="ORF">ALO79_06263</name>
</gene>
<dbReference type="AlphaFoldDB" id="A0A0P9NFX4"/>
<dbReference type="EMBL" id="LJQD01000167">
    <property type="protein sequence ID" value="KPW97562.1"/>
    <property type="molecule type" value="Genomic_DNA"/>
</dbReference>
<evidence type="ECO:0000313" key="3">
    <source>
        <dbReference type="Proteomes" id="UP000050381"/>
    </source>
</evidence>
<accession>A0A0P9NFX4</accession>
<evidence type="ECO:0000256" key="1">
    <source>
        <dbReference type="SAM" id="Coils"/>
    </source>
</evidence>
<evidence type="ECO:0000313" key="2">
    <source>
        <dbReference type="EMBL" id="KPW97562.1"/>
    </source>
</evidence>